<name>A0ABU8M8W1_9PSEU</name>
<feature type="chain" id="PRO_5047103043" evidence="1">
    <location>
        <begin position="25"/>
        <end position="219"/>
    </location>
</feature>
<proteinExistence type="predicted"/>
<feature type="domain" description="Putative auto-transporter adhesin head GIN" evidence="2">
    <location>
        <begin position="43"/>
        <end position="204"/>
    </location>
</feature>
<accession>A0ABU8M8W1</accession>
<evidence type="ECO:0000256" key="1">
    <source>
        <dbReference type="SAM" id="SignalP"/>
    </source>
</evidence>
<comment type="caution">
    <text evidence="3">The sequence shown here is derived from an EMBL/GenBank/DDBJ whole genome shotgun (WGS) entry which is preliminary data.</text>
</comment>
<evidence type="ECO:0000313" key="3">
    <source>
        <dbReference type="EMBL" id="MEJ2863739.1"/>
    </source>
</evidence>
<sequence>MRATVAALATAVLLALVATGCSGASGGTEGSGNVQAQDRPVAPFTSVDFSAAGTVTIEQTGTDSLRVEADDNIQPLLVTEVEGTTLKLGTRPDANLGRSTVNYRITVRELRGIVLSGAGTVTATGVDSPDLALANSGAGTLTVSGRAAQLNVDLIGLGAVDARGLTAQAADVSVGGAGTATVNATATLDARITGVGGIVYLGNPAVVQNVSGLGSVSRG</sequence>
<feature type="signal peptide" evidence="1">
    <location>
        <begin position="1"/>
        <end position="24"/>
    </location>
</feature>
<dbReference type="RefSeq" id="WP_337705099.1">
    <property type="nucleotide sequence ID" value="NZ_JBBEGM010000009.1"/>
</dbReference>
<gene>
    <name evidence="3" type="ORF">WCD58_21455</name>
</gene>
<dbReference type="Pfam" id="PF10988">
    <property type="entry name" value="DUF2807"/>
    <property type="match status" value="1"/>
</dbReference>
<evidence type="ECO:0000259" key="2">
    <source>
        <dbReference type="Pfam" id="PF10988"/>
    </source>
</evidence>
<dbReference type="EMBL" id="JBBEGM010000009">
    <property type="protein sequence ID" value="MEJ2863739.1"/>
    <property type="molecule type" value="Genomic_DNA"/>
</dbReference>
<organism evidence="3 4">
    <name type="scientific">Actinomycetospora flava</name>
    <dbReference type="NCBI Taxonomy" id="3129232"/>
    <lineage>
        <taxon>Bacteria</taxon>
        <taxon>Bacillati</taxon>
        <taxon>Actinomycetota</taxon>
        <taxon>Actinomycetes</taxon>
        <taxon>Pseudonocardiales</taxon>
        <taxon>Pseudonocardiaceae</taxon>
        <taxon>Actinomycetospora</taxon>
    </lineage>
</organism>
<reference evidence="3 4" key="1">
    <citation type="submission" date="2024-03" db="EMBL/GenBank/DDBJ databases">
        <title>Actinomycetospora sp. OC33-EN07, a novel actinomycete isolated from wild orchid (Aerides multiflora).</title>
        <authorList>
            <person name="Suriyachadkun C."/>
        </authorList>
    </citation>
    <scope>NUCLEOTIDE SEQUENCE [LARGE SCALE GENOMIC DNA]</scope>
    <source>
        <strain evidence="3 4">OC33-EN07</strain>
    </source>
</reference>
<dbReference type="InterPro" id="IPR021255">
    <property type="entry name" value="DUF2807"/>
</dbReference>
<dbReference type="PROSITE" id="PS51257">
    <property type="entry name" value="PROKAR_LIPOPROTEIN"/>
    <property type="match status" value="1"/>
</dbReference>
<evidence type="ECO:0000313" key="4">
    <source>
        <dbReference type="Proteomes" id="UP001369736"/>
    </source>
</evidence>
<dbReference type="Gene3D" id="2.160.20.120">
    <property type="match status" value="1"/>
</dbReference>
<protein>
    <submittedName>
        <fullName evidence="3">Head GIN domain-containing protein</fullName>
    </submittedName>
</protein>
<keyword evidence="1" id="KW-0732">Signal</keyword>
<keyword evidence="4" id="KW-1185">Reference proteome</keyword>
<dbReference type="Proteomes" id="UP001369736">
    <property type="component" value="Unassembled WGS sequence"/>
</dbReference>